<evidence type="ECO:0008006" key="3">
    <source>
        <dbReference type="Google" id="ProtNLM"/>
    </source>
</evidence>
<reference evidence="1 2" key="1">
    <citation type="submission" date="2024-03" db="EMBL/GenBank/DDBJ databases">
        <title>First Report of Pectobacterium brasiliscabiei causing potato scab in china.</title>
        <authorList>
            <person name="Handique U."/>
        </authorList>
    </citation>
    <scope>NUCLEOTIDE SEQUENCE [LARGE SCALE GENOMIC DNA]</scope>
    <source>
        <strain evidence="1 2">ZRIMU1503</strain>
    </source>
</reference>
<accession>A0ABU8GE43</accession>
<evidence type="ECO:0000313" key="2">
    <source>
        <dbReference type="Proteomes" id="UP001365781"/>
    </source>
</evidence>
<dbReference type="RefSeq" id="WP_336558534.1">
    <property type="nucleotide sequence ID" value="NZ_JBBAYL010000016.1"/>
</dbReference>
<gene>
    <name evidence="1" type="ORF">WB403_20095</name>
</gene>
<name>A0ABU8GE43_9ACTN</name>
<protein>
    <recommendedName>
        <fullName evidence="3">Polymerase nucleotidyl transferase domain-containing protein</fullName>
    </recommendedName>
</protein>
<sequence>MSASKPDLPPLGWQAQILPELSRIAAGDERIRALRTYGSANGPALDADVWSDLDLLLVAEDPAAVAEDFCRQVENSLAPAFASHRSDTADKYVIRLVLFDLRRLDIAVVPPSSGYEPVPRSAPAEGVEDTVTGLVNAFRFDAVLAAVRAARGDMLIGAHLTLQLARHILVIAMLIRDREAGTNHHRFGGTRWDAWAARLASAPAPYTRAGITEAIRYYADALDELLLIGFGLGHLSDDRPLQNLLDAIDARGATAPDR</sequence>
<dbReference type="Gene3D" id="3.30.460.10">
    <property type="entry name" value="Beta Polymerase, domain 2"/>
    <property type="match status" value="1"/>
</dbReference>
<organism evidence="1 2">
    <name type="scientific">Streptomyces brasiliscabiei</name>
    <dbReference type="NCBI Taxonomy" id="2736302"/>
    <lineage>
        <taxon>Bacteria</taxon>
        <taxon>Bacillati</taxon>
        <taxon>Actinomycetota</taxon>
        <taxon>Actinomycetes</taxon>
        <taxon>Kitasatosporales</taxon>
        <taxon>Streptomycetaceae</taxon>
        <taxon>Streptomyces</taxon>
    </lineage>
</organism>
<dbReference type="SUPFAM" id="SSF81301">
    <property type="entry name" value="Nucleotidyltransferase"/>
    <property type="match status" value="1"/>
</dbReference>
<evidence type="ECO:0000313" key="1">
    <source>
        <dbReference type="EMBL" id="MEI5611463.1"/>
    </source>
</evidence>
<dbReference type="InterPro" id="IPR043519">
    <property type="entry name" value="NT_sf"/>
</dbReference>
<keyword evidence="2" id="KW-1185">Reference proteome</keyword>
<dbReference type="EMBL" id="JBBAYM010000012">
    <property type="protein sequence ID" value="MEI5611463.1"/>
    <property type="molecule type" value="Genomic_DNA"/>
</dbReference>
<proteinExistence type="predicted"/>
<comment type="caution">
    <text evidence="1">The sequence shown here is derived from an EMBL/GenBank/DDBJ whole genome shotgun (WGS) entry which is preliminary data.</text>
</comment>
<dbReference type="Proteomes" id="UP001365781">
    <property type="component" value="Unassembled WGS sequence"/>
</dbReference>